<feature type="non-terminal residue" evidence="2">
    <location>
        <position position="44"/>
    </location>
</feature>
<dbReference type="AlphaFoldDB" id="K0RQA5"/>
<organism evidence="2 3">
    <name type="scientific">Thalassiosira oceanica</name>
    <name type="common">Marine diatom</name>
    <dbReference type="NCBI Taxonomy" id="159749"/>
    <lineage>
        <taxon>Eukaryota</taxon>
        <taxon>Sar</taxon>
        <taxon>Stramenopiles</taxon>
        <taxon>Ochrophyta</taxon>
        <taxon>Bacillariophyta</taxon>
        <taxon>Coscinodiscophyceae</taxon>
        <taxon>Thalassiosirophycidae</taxon>
        <taxon>Thalassiosirales</taxon>
        <taxon>Thalassiosiraceae</taxon>
        <taxon>Thalassiosira</taxon>
    </lineage>
</organism>
<proteinExistence type="predicted"/>
<feature type="compositionally biased region" description="Basic and acidic residues" evidence="1">
    <location>
        <begin position="9"/>
        <end position="21"/>
    </location>
</feature>
<evidence type="ECO:0000313" key="3">
    <source>
        <dbReference type="Proteomes" id="UP000266841"/>
    </source>
</evidence>
<reference evidence="2 3" key="1">
    <citation type="journal article" date="2012" name="Genome Biol.">
        <title>Genome and low-iron response of an oceanic diatom adapted to chronic iron limitation.</title>
        <authorList>
            <person name="Lommer M."/>
            <person name="Specht M."/>
            <person name="Roy A.S."/>
            <person name="Kraemer L."/>
            <person name="Andreson R."/>
            <person name="Gutowska M.A."/>
            <person name="Wolf J."/>
            <person name="Bergner S.V."/>
            <person name="Schilhabel M.B."/>
            <person name="Klostermeier U.C."/>
            <person name="Beiko R.G."/>
            <person name="Rosenstiel P."/>
            <person name="Hippler M."/>
            <person name="Laroche J."/>
        </authorList>
    </citation>
    <scope>NUCLEOTIDE SEQUENCE [LARGE SCALE GENOMIC DNA]</scope>
    <source>
        <strain evidence="2 3">CCMP1005</strain>
    </source>
</reference>
<comment type="caution">
    <text evidence="2">The sequence shown here is derived from an EMBL/GenBank/DDBJ whole genome shotgun (WGS) entry which is preliminary data.</text>
</comment>
<protein>
    <submittedName>
        <fullName evidence="2">Uncharacterized protein</fullName>
    </submittedName>
</protein>
<name>K0RQA5_THAOC</name>
<sequence length="44" mass="4582">MAAALFAQAEREERERQRREQGPGPAGGAAGGDAPYLAGLERAV</sequence>
<dbReference type="EMBL" id="AGNL01042310">
    <property type="protein sequence ID" value="EJK51051.1"/>
    <property type="molecule type" value="Genomic_DNA"/>
</dbReference>
<keyword evidence="3" id="KW-1185">Reference proteome</keyword>
<evidence type="ECO:0000256" key="1">
    <source>
        <dbReference type="SAM" id="MobiDB-lite"/>
    </source>
</evidence>
<gene>
    <name evidence="2" type="ORF">THAOC_29815</name>
</gene>
<dbReference type="Proteomes" id="UP000266841">
    <property type="component" value="Unassembled WGS sequence"/>
</dbReference>
<feature type="compositionally biased region" description="Low complexity" evidence="1">
    <location>
        <begin position="32"/>
        <end position="44"/>
    </location>
</feature>
<evidence type="ECO:0000313" key="2">
    <source>
        <dbReference type="EMBL" id="EJK51051.1"/>
    </source>
</evidence>
<feature type="region of interest" description="Disordered" evidence="1">
    <location>
        <begin position="1"/>
        <end position="44"/>
    </location>
</feature>
<accession>K0RQA5</accession>